<organism evidence="1">
    <name type="scientific">Drosophila melanogaster</name>
    <name type="common">Fruit fly</name>
    <dbReference type="NCBI Taxonomy" id="7227"/>
    <lineage>
        <taxon>Eukaryota</taxon>
        <taxon>Metazoa</taxon>
        <taxon>Ecdysozoa</taxon>
        <taxon>Arthropoda</taxon>
        <taxon>Hexapoda</taxon>
        <taxon>Insecta</taxon>
        <taxon>Pterygota</taxon>
        <taxon>Neoptera</taxon>
        <taxon>Endopterygota</taxon>
        <taxon>Diptera</taxon>
        <taxon>Brachycera</taxon>
        <taxon>Muscomorpha</taxon>
        <taxon>Ephydroidea</taxon>
        <taxon>Drosophilidae</taxon>
        <taxon>Drosophila</taxon>
        <taxon>Sophophora</taxon>
    </lineage>
</organism>
<sequence length="105" mass="12032">MLTTQQTHHLPTHTHTHTNIHIVDCRSWCRSVANHDFRFGLCGISGMLPLRPIRRATHWATGIQNRNTNPHRLRQLMNSSAAVKISGDCLCQQKGNYIVTNFQNF</sequence>
<accession>Q8SX90</accession>
<name>Q8SX90_DROME</name>
<dbReference type="EMBL" id="AY094775">
    <property type="protein sequence ID" value="AAM11128.1"/>
    <property type="molecule type" value="mRNA"/>
</dbReference>
<reference evidence="1" key="1">
    <citation type="submission" date="2002-04" db="EMBL/GenBank/DDBJ databases">
        <authorList>
            <person name="Stapleton M."/>
            <person name="Brokstein P."/>
            <person name="Hong L."/>
            <person name="Agbayani A."/>
            <person name="Carlson J."/>
            <person name="Champe M."/>
            <person name="Chavez C."/>
            <person name="Dorsett V."/>
            <person name="Dresnek D."/>
            <person name="Farfan D."/>
            <person name="Frise E."/>
            <person name="George R."/>
            <person name="Gonzalez M."/>
            <person name="Guarin H."/>
            <person name="Kronmiller B."/>
            <person name="Li P."/>
            <person name="Liao G."/>
            <person name="Miranda A."/>
            <person name="Mungall C.J."/>
            <person name="Nunoo J."/>
            <person name="Pacleb J."/>
            <person name="Paragas V."/>
            <person name="Park S."/>
            <person name="Patel S."/>
            <person name="Phouanenavong S."/>
            <person name="Wan K."/>
            <person name="Yu C."/>
            <person name="Lewis S.E."/>
            <person name="Rubin G.M."/>
            <person name="Celniker S."/>
        </authorList>
    </citation>
    <scope>NUCLEOTIDE SEQUENCE</scope>
    <source>
        <strain evidence="1">Berkeley</strain>
    </source>
</reference>
<dbReference type="IntAct" id="Q8SX90">
    <property type="interactions" value="2"/>
</dbReference>
<protein>
    <submittedName>
        <fullName evidence="1">HL05735p</fullName>
    </submittedName>
</protein>
<dbReference type="AlphaFoldDB" id="Q8SX90"/>
<evidence type="ECO:0000313" key="1">
    <source>
        <dbReference type="EMBL" id="AAM11128.1"/>
    </source>
</evidence>
<proteinExistence type="evidence at transcript level"/>